<feature type="chain" id="PRO_5045865794" evidence="1">
    <location>
        <begin position="19"/>
        <end position="131"/>
    </location>
</feature>
<feature type="signal peptide" evidence="1">
    <location>
        <begin position="1"/>
        <end position="18"/>
    </location>
</feature>
<accession>A0ABQ0G1P9</accession>
<protein>
    <submittedName>
        <fullName evidence="2">Uncharacterized protein</fullName>
    </submittedName>
</protein>
<keyword evidence="1" id="KW-0732">Signal</keyword>
<comment type="caution">
    <text evidence="2">The sequence shown here is derived from an EMBL/GenBank/DDBJ whole genome shotgun (WGS) entry which is preliminary data.</text>
</comment>
<keyword evidence="3" id="KW-1185">Reference proteome</keyword>
<evidence type="ECO:0000313" key="2">
    <source>
        <dbReference type="EMBL" id="GAB1311475.1"/>
    </source>
</evidence>
<dbReference type="Proteomes" id="UP001628179">
    <property type="component" value="Unassembled WGS sequence"/>
</dbReference>
<gene>
    <name evidence="2" type="ORF">MFIFM68171_01685</name>
</gene>
<evidence type="ECO:0000313" key="3">
    <source>
        <dbReference type="Proteomes" id="UP001628179"/>
    </source>
</evidence>
<dbReference type="EMBL" id="BAAFSV010000001">
    <property type="protein sequence ID" value="GAB1311475.1"/>
    <property type="molecule type" value="Genomic_DNA"/>
</dbReference>
<reference evidence="2 3" key="1">
    <citation type="submission" date="2024-09" db="EMBL/GenBank/DDBJ databases">
        <title>Itraconazole resistance in Madurella fahalii resulting from another homologue of gene encoding cytochrome P450 14-alpha sterol demethylase (CYP51).</title>
        <authorList>
            <person name="Yoshioka I."/>
            <person name="Fahal A.H."/>
            <person name="Kaneko S."/>
            <person name="Yaguchi T."/>
        </authorList>
    </citation>
    <scope>NUCLEOTIDE SEQUENCE [LARGE SCALE GENOMIC DNA]</scope>
    <source>
        <strain evidence="2 3">IFM 68171</strain>
    </source>
</reference>
<organism evidence="2 3">
    <name type="scientific">Madurella fahalii</name>
    <dbReference type="NCBI Taxonomy" id="1157608"/>
    <lineage>
        <taxon>Eukaryota</taxon>
        <taxon>Fungi</taxon>
        <taxon>Dikarya</taxon>
        <taxon>Ascomycota</taxon>
        <taxon>Pezizomycotina</taxon>
        <taxon>Sordariomycetes</taxon>
        <taxon>Sordariomycetidae</taxon>
        <taxon>Sordariales</taxon>
        <taxon>Sordariales incertae sedis</taxon>
        <taxon>Madurella</taxon>
    </lineage>
</organism>
<dbReference type="GeneID" id="98172430"/>
<dbReference type="RefSeq" id="XP_070913208.1">
    <property type="nucleotide sequence ID" value="XM_071057107.1"/>
</dbReference>
<evidence type="ECO:0000256" key="1">
    <source>
        <dbReference type="SAM" id="SignalP"/>
    </source>
</evidence>
<name>A0ABQ0G1P9_9PEZI</name>
<sequence>MHFSTLVTPFLLALGAVAMPVELADDKTAPACQNTYQRAALFEMWTTECNVGSGHTWGINIVDRAYSGLCFPLPDDTHALKMNELAEGCRITAYRSPTCDDDPYDGAYINKLGCLWTGGTEYRSYKLTCEQ</sequence>
<proteinExistence type="predicted"/>